<accession>A0A921QAE7</accession>
<organism evidence="1 2">
    <name type="scientific">Sorghum bicolor</name>
    <name type="common">Sorghum</name>
    <name type="synonym">Sorghum vulgare</name>
    <dbReference type="NCBI Taxonomy" id="4558"/>
    <lineage>
        <taxon>Eukaryota</taxon>
        <taxon>Viridiplantae</taxon>
        <taxon>Streptophyta</taxon>
        <taxon>Embryophyta</taxon>
        <taxon>Tracheophyta</taxon>
        <taxon>Spermatophyta</taxon>
        <taxon>Magnoliopsida</taxon>
        <taxon>Liliopsida</taxon>
        <taxon>Poales</taxon>
        <taxon>Poaceae</taxon>
        <taxon>PACMAD clade</taxon>
        <taxon>Panicoideae</taxon>
        <taxon>Andropogonodae</taxon>
        <taxon>Andropogoneae</taxon>
        <taxon>Sorghinae</taxon>
        <taxon>Sorghum</taxon>
    </lineage>
</organism>
<reference evidence="1" key="1">
    <citation type="journal article" date="2019" name="BMC Genomics">
        <title>A new reference genome for Sorghum bicolor reveals high levels of sequence similarity between sweet and grain genotypes: implications for the genetics of sugar metabolism.</title>
        <authorList>
            <person name="Cooper E.A."/>
            <person name="Brenton Z.W."/>
            <person name="Flinn B.S."/>
            <person name="Jenkins J."/>
            <person name="Shu S."/>
            <person name="Flowers D."/>
            <person name="Luo F."/>
            <person name="Wang Y."/>
            <person name="Xia P."/>
            <person name="Barry K."/>
            <person name="Daum C."/>
            <person name="Lipzen A."/>
            <person name="Yoshinaga Y."/>
            <person name="Schmutz J."/>
            <person name="Saski C."/>
            <person name="Vermerris W."/>
            <person name="Kresovich S."/>
        </authorList>
    </citation>
    <scope>NUCLEOTIDE SEQUENCE</scope>
</reference>
<name>A0A921QAE7_SORBI</name>
<dbReference type="EMBL" id="CM027688">
    <property type="protein sequence ID" value="KAG0518464.1"/>
    <property type="molecule type" value="Genomic_DNA"/>
</dbReference>
<reference evidence="1" key="2">
    <citation type="submission" date="2020-10" db="EMBL/GenBank/DDBJ databases">
        <authorList>
            <person name="Cooper E.A."/>
            <person name="Brenton Z.W."/>
            <person name="Flinn B.S."/>
            <person name="Jenkins J."/>
            <person name="Shu S."/>
            <person name="Flowers D."/>
            <person name="Luo F."/>
            <person name="Wang Y."/>
            <person name="Xia P."/>
            <person name="Barry K."/>
            <person name="Daum C."/>
            <person name="Lipzen A."/>
            <person name="Yoshinaga Y."/>
            <person name="Schmutz J."/>
            <person name="Saski C."/>
            <person name="Vermerris W."/>
            <person name="Kresovich S."/>
        </authorList>
    </citation>
    <scope>NUCLEOTIDE SEQUENCE</scope>
</reference>
<proteinExistence type="predicted"/>
<sequence>MLSHQLEVCFSVALPDVFRRYMALLVICCFTFMMIAKATKEVQLVDWMHNLITRYHLYESTPADGLPVPQIHLFRSRKQASDGLPEPGVLYCGTRMKFISTCWLHYSAMLHDGGRVSQHFSSGPPVSVPVYLVALRDLLLHSLM</sequence>
<dbReference type="Proteomes" id="UP000807115">
    <property type="component" value="Chromosome 9"/>
</dbReference>
<gene>
    <name evidence="1" type="ORF">BDA96_09G177900</name>
</gene>
<evidence type="ECO:0000313" key="2">
    <source>
        <dbReference type="Proteomes" id="UP000807115"/>
    </source>
</evidence>
<evidence type="ECO:0000313" key="1">
    <source>
        <dbReference type="EMBL" id="KAG0518464.1"/>
    </source>
</evidence>
<protein>
    <submittedName>
        <fullName evidence="1">Uncharacterized protein</fullName>
    </submittedName>
</protein>
<dbReference type="AlphaFoldDB" id="A0A921QAE7"/>
<comment type="caution">
    <text evidence="1">The sequence shown here is derived from an EMBL/GenBank/DDBJ whole genome shotgun (WGS) entry which is preliminary data.</text>
</comment>